<dbReference type="PANTHER" id="PTHR10509:SF14">
    <property type="entry name" value="CAFFEOYL-COA O-METHYLTRANSFERASE 3-RELATED"/>
    <property type="match status" value="1"/>
</dbReference>
<dbReference type="Pfam" id="PF01596">
    <property type="entry name" value="Methyltransf_3"/>
    <property type="match status" value="1"/>
</dbReference>
<dbReference type="Proteomes" id="UP000050795">
    <property type="component" value="Unassembled WGS sequence"/>
</dbReference>
<dbReference type="GO" id="GO:0008171">
    <property type="term" value="F:O-methyltransferase activity"/>
    <property type="evidence" value="ECO:0007669"/>
    <property type="project" value="InterPro"/>
</dbReference>
<sequence length="234" mass="26422">MTDLSRFKLKSITDKYGCTKIMTKIDQYIIEHSLRLSEAQKWLLQKTKQHPRASRLISSLEMQFMSNICYAINAKKTLVIGTLTGYAPLSLAEVLPSDGSVLALETTDEYLKDYCIPAWRQAGVESKIDFRHGSVIEILENLIANGESETFDFALIDGEKNEYVQHYELCLKLIQPRGIIAIDNVIWSELVIDESDQTDLTIGIRQLNDLIAKDDRVKISLLNIGDGLTVVVKN</sequence>
<evidence type="ECO:0000313" key="6">
    <source>
        <dbReference type="WBParaSite" id="TREG1_97740.1"/>
    </source>
</evidence>
<dbReference type="PANTHER" id="PTHR10509">
    <property type="entry name" value="O-METHYLTRANSFERASE-RELATED"/>
    <property type="match status" value="1"/>
</dbReference>
<evidence type="ECO:0000256" key="4">
    <source>
        <dbReference type="ARBA" id="ARBA00023453"/>
    </source>
</evidence>
<dbReference type="InterPro" id="IPR002935">
    <property type="entry name" value="SAM_O-MeTrfase"/>
</dbReference>
<dbReference type="GO" id="GO:0008757">
    <property type="term" value="F:S-adenosylmethionine-dependent methyltransferase activity"/>
    <property type="evidence" value="ECO:0007669"/>
    <property type="project" value="TreeGrafter"/>
</dbReference>
<keyword evidence="2" id="KW-0808">Transferase</keyword>
<dbReference type="PROSITE" id="PS51682">
    <property type="entry name" value="SAM_OMT_I"/>
    <property type="match status" value="1"/>
</dbReference>
<accession>A0AA85KLT7</accession>
<dbReference type="InterPro" id="IPR050362">
    <property type="entry name" value="Cation-dep_OMT"/>
</dbReference>
<evidence type="ECO:0000256" key="2">
    <source>
        <dbReference type="ARBA" id="ARBA00022679"/>
    </source>
</evidence>
<dbReference type="WBParaSite" id="TREG1_97740.1">
    <property type="protein sequence ID" value="TREG1_97740.1"/>
    <property type="gene ID" value="TREG1_97740"/>
</dbReference>
<evidence type="ECO:0008006" key="7">
    <source>
        <dbReference type="Google" id="ProtNLM"/>
    </source>
</evidence>
<name>A0AA85KLT7_TRIRE</name>
<keyword evidence="5" id="KW-1185">Reference proteome</keyword>
<dbReference type="InterPro" id="IPR029063">
    <property type="entry name" value="SAM-dependent_MTases_sf"/>
</dbReference>
<reference evidence="5" key="1">
    <citation type="submission" date="2022-06" db="EMBL/GenBank/DDBJ databases">
        <authorList>
            <person name="Berger JAMES D."/>
            <person name="Berger JAMES D."/>
        </authorList>
    </citation>
    <scope>NUCLEOTIDE SEQUENCE [LARGE SCALE GENOMIC DNA]</scope>
</reference>
<reference evidence="6" key="2">
    <citation type="submission" date="2023-11" db="UniProtKB">
        <authorList>
            <consortium name="WormBaseParasite"/>
        </authorList>
    </citation>
    <scope>IDENTIFICATION</scope>
</reference>
<keyword evidence="1" id="KW-0489">Methyltransferase</keyword>
<evidence type="ECO:0000313" key="5">
    <source>
        <dbReference type="Proteomes" id="UP000050795"/>
    </source>
</evidence>
<dbReference type="AlphaFoldDB" id="A0AA85KLT7"/>
<evidence type="ECO:0000256" key="3">
    <source>
        <dbReference type="ARBA" id="ARBA00022691"/>
    </source>
</evidence>
<evidence type="ECO:0000256" key="1">
    <source>
        <dbReference type="ARBA" id="ARBA00022603"/>
    </source>
</evidence>
<protein>
    <recommendedName>
        <fullName evidence="7">O-methyltransferase</fullName>
    </recommendedName>
</protein>
<comment type="similarity">
    <text evidence="4">Belongs to the class I-like SAM-binding methyltransferase superfamily. Cation-dependent O-methyltransferase family.</text>
</comment>
<proteinExistence type="inferred from homology"/>
<dbReference type="Gene3D" id="3.40.50.150">
    <property type="entry name" value="Vaccinia Virus protein VP39"/>
    <property type="match status" value="1"/>
</dbReference>
<dbReference type="GO" id="GO:0032259">
    <property type="term" value="P:methylation"/>
    <property type="evidence" value="ECO:0007669"/>
    <property type="project" value="UniProtKB-KW"/>
</dbReference>
<keyword evidence="3" id="KW-0949">S-adenosyl-L-methionine</keyword>
<organism evidence="5 6">
    <name type="scientific">Trichobilharzia regenti</name>
    <name type="common">Nasal bird schistosome</name>
    <dbReference type="NCBI Taxonomy" id="157069"/>
    <lineage>
        <taxon>Eukaryota</taxon>
        <taxon>Metazoa</taxon>
        <taxon>Spiralia</taxon>
        <taxon>Lophotrochozoa</taxon>
        <taxon>Platyhelminthes</taxon>
        <taxon>Trematoda</taxon>
        <taxon>Digenea</taxon>
        <taxon>Strigeidida</taxon>
        <taxon>Schistosomatoidea</taxon>
        <taxon>Schistosomatidae</taxon>
        <taxon>Trichobilharzia</taxon>
    </lineage>
</organism>
<dbReference type="SUPFAM" id="SSF53335">
    <property type="entry name" value="S-adenosyl-L-methionine-dependent methyltransferases"/>
    <property type="match status" value="1"/>
</dbReference>